<dbReference type="GO" id="GO:0016987">
    <property type="term" value="F:sigma factor activity"/>
    <property type="evidence" value="ECO:0007669"/>
    <property type="project" value="UniProtKB-KW"/>
</dbReference>
<dbReference type="PRINTS" id="PR00046">
    <property type="entry name" value="SIGMA70FCT"/>
</dbReference>
<feature type="domain" description="RNA polymerase sigma-70" evidence="5">
    <location>
        <begin position="324"/>
        <end position="337"/>
    </location>
</feature>
<dbReference type="FunFam" id="1.10.601.10:FF:000001">
    <property type="entry name" value="RNA polymerase sigma factor SigA"/>
    <property type="match status" value="1"/>
</dbReference>
<dbReference type="InterPro" id="IPR036388">
    <property type="entry name" value="WH-like_DNA-bd_sf"/>
</dbReference>
<dbReference type="GO" id="GO:0003677">
    <property type="term" value="F:DNA binding"/>
    <property type="evidence" value="ECO:0007669"/>
    <property type="project" value="UniProtKB-KW"/>
</dbReference>
<evidence type="ECO:0000256" key="1">
    <source>
        <dbReference type="ARBA" id="ARBA00023015"/>
    </source>
</evidence>
<sequence>MDLSERDNPLEEPNDDEGEVISIEALVKKARQSHEINETDVQALLATAGEDQAERLYARLQKLNIRIISDSGKTLDDFGSTNRLLSDADNEDEKEEKTGYLTGTIEDDPVHTYLKEIGRVPLLTADQEIWLSTQLTAATVLDGLNNEITEDSANDSEEEIDFQAMVANYNNLLNYWQVIEEAREKIQVAEIDVVSFFNEVKDLRRGWQTGTASYLRQYLNKGSWGQDDTWTDLAKACFHMFTAVYLLPTDIARQIVASYEQHNQLPSVDTFHEWLSKDKVGLKYNEYMVFELAEEAKVSLTGANLRLVVSVAKRYMGRGIHLLDLVQEGNVGLLRAVEKFDHTKGYKFSTYATWWIRQAVSRAIADQARTIRIPVHMFETINKIVKLQRDLVQ</sequence>
<organism evidence="6">
    <name type="scientific">hydrothermal vent metagenome</name>
    <dbReference type="NCBI Taxonomy" id="652676"/>
    <lineage>
        <taxon>unclassified sequences</taxon>
        <taxon>metagenomes</taxon>
        <taxon>ecological metagenomes</taxon>
    </lineage>
</organism>
<dbReference type="AlphaFoldDB" id="A0A3B0VTV2"/>
<evidence type="ECO:0000313" key="6">
    <source>
        <dbReference type="EMBL" id="VAW43573.1"/>
    </source>
</evidence>
<dbReference type="InterPro" id="IPR007627">
    <property type="entry name" value="RNA_pol_sigma70_r2"/>
</dbReference>
<keyword evidence="1" id="KW-0805">Transcription regulation</keyword>
<keyword evidence="3" id="KW-0238">DNA-binding</keyword>
<dbReference type="Pfam" id="PF04542">
    <property type="entry name" value="Sigma70_r2"/>
    <property type="match status" value="1"/>
</dbReference>
<proteinExistence type="predicted"/>
<dbReference type="SUPFAM" id="SSF88946">
    <property type="entry name" value="Sigma2 domain of RNA polymerase sigma factors"/>
    <property type="match status" value="1"/>
</dbReference>
<dbReference type="Gene3D" id="1.10.601.10">
    <property type="entry name" value="RNA Polymerase Primary Sigma Factor"/>
    <property type="match status" value="2"/>
</dbReference>
<dbReference type="PANTHER" id="PTHR30603">
    <property type="entry name" value="RNA POLYMERASE SIGMA FACTOR RPO"/>
    <property type="match status" value="1"/>
</dbReference>
<dbReference type="GO" id="GO:0006352">
    <property type="term" value="P:DNA-templated transcription initiation"/>
    <property type="evidence" value="ECO:0007669"/>
    <property type="project" value="InterPro"/>
</dbReference>
<dbReference type="InterPro" id="IPR014284">
    <property type="entry name" value="RNA_pol_sigma-70_dom"/>
</dbReference>
<dbReference type="Gene3D" id="1.10.10.10">
    <property type="entry name" value="Winged helix-like DNA-binding domain superfamily/Winged helix DNA-binding domain"/>
    <property type="match status" value="1"/>
</dbReference>
<evidence type="ECO:0000256" key="4">
    <source>
        <dbReference type="ARBA" id="ARBA00023163"/>
    </source>
</evidence>
<name>A0A3B0VTV2_9ZZZZ</name>
<dbReference type="InterPro" id="IPR009042">
    <property type="entry name" value="RNA_pol_sigma70_r1_2"/>
</dbReference>
<dbReference type="PANTHER" id="PTHR30603:SF60">
    <property type="entry name" value="RNA POLYMERASE SIGMA FACTOR RPOD"/>
    <property type="match status" value="1"/>
</dbReference>
<dbReference type="InterPro" id="IPR050239">
    <property type="entry name" value="Sigma-70_RNA_pol_init_factors"/>
</dbReference>
<evidence type="ECO:0000259" key="5">
    <source>
        <dbReference type="PROSITE" id="PS00715"/>
    </source>
</evidence>
<dbReference type="EMBL" id="UOEU01001113">
    <property type="protein sequence ID" value="VAW43573.1"/>
    <property type="molecule type" value="Genomic_DNA"/>
</dbReference>
<keyword evidence="2" id="KW-0731">Sigma factor</keyword>
<reference evidence="6" key="1">
    <citation type="submission" date="2018-06" db="EMBL/GenBank/DDBJ databases">
        <authorList>
            <person name="Zhirakovskaya E."/>
        </authorList>
    </citation>
    <scope>NUCLEOTIDE SEQUENCE</scope>
</reference>
<protein>
    <submittedName>
        <fullName evidence="6">RNA polymerase sigma factor RpoD</fullName>
    </submittedName>
</protein>
<dbReference type="InterPro" id="IPR000943">
    <property type="entry name" value="RNA_pol_sigma70"/>
</dbReference>
<keyword evidence="4" id="KW-0804">Transcription</keyword>
<feature type="non-terminal residue" evidence="6">
    <location>
        <position position="393"/>
    </location>
</feature>
<dbReference type="PROSITE" id="PS00715">
    <property type="entry name" value="SIGMA70_1"/>
    <property type="match status" value="1"/>
</dbReference>
<dbReference type="InterPro" id="IPR013325">
    <property type="entry name" value="RNA_pol_sigma_r2"/>
</dbReference>
<accession>A0A3B0VTV2</accession>
<evidence type="ECO:0000256" key="2">
    <source>
        <dbReference type="ARBA" id="ARBA00023082"/>
    </source>
</evidence>
<dbReference type="NCBIfam" id="TIGR02937">
    <property type="entry name" value="sigma70-ECF"/>
    <property type="match status" value="1"/>
</dbReference>
<evidence type="ECO:0000256" key="3">
    <source>
        <dbReference type="ARBA" id="ARBA00023125"/>
    </source>
</evidence>
<dbReference type="Pfam" id="PF00140">
    <property type="entry name" value="Sigma70_r1_2"/>
    <property type="match status" value="1"/>
</dbReference>
<gene>
    <name evidence="6" type="ORF">MNBD_CHLOROFLEXI01-206</name>
</gene>